<feature type="active site" description="Proton acceptor" evidence="8">
    <location>
        <position position="171"/>
    </location>
</feature>
<keyword evidence="4 8" id="KW-0312">Gluconeogenesis</keyword>
<evidence type="ECO:0000256" key="5">
    <source>
        <dbReference type="ARBA" id="ARBA00022490"/>
    </source>
</evidence>
<evidence type="ECO:0000256" key="9">
    <source>
        <dbReference type="RuleBase" id="RU363013"/>
    </source>
</evidence>
<dbReference type="Pfam" id="PF00121">
    <property type="entry name" value="TIM"/>
    <property type="match status" value="1"/>
</dbReference>
<feature type="binding site" evidence="8">
    <location>
        <position position="216"/>
    </location>
    <ligand>
        <name>substrate</name>
    </ligand>
</feature>
<feature type="binding site" evidence="8">
    <location>
        <begin position="237"/>
        <end position="238"/>
    </location>
    <ligand>
        <name>substrate</name>
    </ligand>
</feature>
<dbReference type="PROSITE" id="PS51440">
    <property type="entry name" value="TIM_2"/>
    <property type="match status" value="1"/>
</dbReference>
<dbReference type="PANTHER" id="PTHR21139">
    <property type="entry name" value="TRIOSEPHOSPHATE ISOMERASE"/>
    <property type="match status" value="1"/>
</dbReference>
<dbReference type="UniPathway" id="UPA00109">
    <property type="reaction ID" value="UER00189"/>
</dbReference>
<evidence type="ECO:0000256" key="8">
    <source>
        <dbReference type="HAMAP-Rule" id="MF_00147"/>
    </source>
</evidence>
<evidence type="ECO:0000256" key="1">
    <source>
        <dbReference type="ARBA" id="ARBA00004680"/>
    </source>
</evidence>
<dbReference type="InterPro" id="IPR000652">
    <property type="entry name" value="Triosephosphate_isomerase"/>
</dbReference>
<comment type="subcellular location">
    <subcellularLocation>
        <location evidence="8 9">Cytoplasm</location>
    </subcellularLocation>
</comment>
<comment type="pathway">
    <text evidence="1 8 9">Carbohydrate degradation; glycolysis; D-glyceraldehyde 3-phosphate from glycerone phosphate: step 1/1.</text>
</comment>
<comment type="pathway">
    <text evidence="8 9">Carbohydrate biosynthesis; gluconeogenesis.</text>
</comment>
<evidence type="ECO:0000313" key="10">
    <source>
        <dbReference type="EMBL" id="TXL66029.1"/>
    </source>
</evidence>
<proteinExistence type="inferred from homology"/>
<evidence type="ECO:0000256" key="3">
    <source>
        <dbReference type="ARBA" id="ARBA00007422"/>
    </source>
</evidence>
<comment type="similarity">
    <text evidence="3 8 9">Belongs to the triosephosphate isomerase family.</text>
</comment>
<dbReference type="OrthoDB" id="9809429at2"/>
<evidence type="ECO:0000256" key="2">
    <source>
        <dbReference type="ARBA" id="ARBA00004939"/>
    </source>
</evidence>
<dbReference type="UniPathway" id="UPA00138"/>
<dbReference type="PROSITE" id="PS00171">
    <property type="entry name" value="TIM_1"/>
    <property type="match status" value="1"/>
</dbReference>
<dbReference type="HAMAP" id="MF_00147_B">
    <property type="entry name" value="TIM_B"/>
    <property type="match status" value="1"/>
</dbReference>
<comment type="function">
    <text evidence="8">Involved in the gluconeogenesis. Catalyzes stereospecifically the conversion of dihydroxyacetone phosphate (DHAP) to D-glyceraldehyde-3-phosphate (G3P).</text>
</comment>
<dbReference type="GO" id="GO:0046166">
    <property type="term" value="P:glyceraldehyde-3-phosphate biosynthetic process"/>
    <property type="evidence" value="ECO:0007669"/>
    <property type="project" value="TreeGrafter"/>
</dbReference>
<dbReference type="Gene3D" id="3.20.20.70">
    <property type="entry name" value="Aldolase class I"/>
    <property type="match status" value="1"/>
</dbReference>
<gene>
    <name evidence="8" type="primary">tpiA</name>
    <name evidence="10" type="ORF">FHP08_08105</name>
</gene>
<keyword evidence="7 8" id="KW-0413">Isomerase</keyword>
<sequence>MKSRKPLVAGNWKMNGDIVTNEHLFTALRSALERASISQVEVVICPPFPYLGQAGAWLGDTGIAWGAQNVAAAPNGALTGEVSVSMLLDLGCKWAIVGHSERRTLLGESSELIGRKAELCAAAGLGVIACVGETLAEREASHTDAVLARQVDALVPALRAADPARAVVAYEPVWAIGTGRTASPEMAQEAHAFIRARMADGGVAGADAIRIVYGGSVKPANAVTLFSMPDVDGGLIGGASLVADEFLNICRAAAVA</sequence>
<dbReference type="GO" id="GO:0004807">
    <property type="term" value="F:triose-phosphate isomerase activity"/>
    <property type="evidence" value="ECO:0007669"/>
    <property type="project" value="UniProtKB-UniRule"/>
</dbReference>
<reference evidence="10 11" key="1">
    <citation type="submission" date="2019-06" db="EMBL/GenBank/DDBJ databases">
        <title>Quisquiliibacterium sp. nov., isolated from a maize field.</title>
        <authorList>
            <person name="Lin S.-Y."/>
            <person name="Tsai C.-F."/>
            <person name="Young C.-C."/>
        </authorList>
    </citation>
    <scope>NUCLEOTIDE SEQUENCE [LARGE SCALE GENOMIC DNA]</scope>
    <source>
        <strain evidence="10 11">CC-CFT501</strain>
    </source>
</reference>
<feature type="active site" description="Electrophile" evidence="8">
    <location>
        <position position="99"/>
    </location>
</feature>
<dbReference type="GO" id="GO:0005829">
    <property type="term" value="C:cytosol"/>
    <property type="evidence" value="ECO:0007669"/>
    <property type="project" value="TreeGrafter"/>
</dbReference>
<dbReference type="NCBIfam" id="TIGR00419">
    <property type="entry name" value="tim"/>
    <property type="match status" value="1"/>
</dbReference>
<protein>
    <recommendedName>
        <fullName evidence="8 9">Triosephosphate isomerase</fullName>
        <shortName evidence="8">TIM</shortName>
        <shortName evidence="8">TPI</shortName>
        <ecNumber evidence="8 9">5.3.1.1</ecNumber>
    </recommendedName>
    <alternativeName>
        <fullName evidence="8">Triose-phosphate isomerase</fullName>
    </alternativeName>
</protein>
<dbReference type="GO" id="GO:0019563">
    <property type="term" value="P:glycerol catabolic process"/>
    <property type="evidence" value="ECO:0007669"/>
    <property type="project" value="TreeGrafter"/>
</dbReference>
<evidence type="ECO:0000313" key="11">
    <source>
        <dbReference type="Proteomes" id="UP000321548"/>
    </source>
</evidence>
<dbReference type="GO" id="GO:0006096">
    <property type="term" value="P:glycolytic process"/>
    <property type="evidence" value="ECO:0007669"/>
    <property type="project" value="UniProtKB-UniRule"/>
</dbReference>
<dbReference type="Proteomes" id="UP000321548">
    <property type="component" value="Unassembled WGS sequence"/>
</dbReference>
<dbReference type="RefSeq" id="WP_147703943.1">
    <property type="nucleotide sequence ID" value="NZ_VDUY01000003.1"/>
</dbReference>
<dbReference type="PANTHER" id="PTHR21139:SF42">
    <property type="entry name" value="TRIOSEPHOSPHATE ISOMERASE"/>
    <property type="match status" value="1"/>
</dbReference>
<feature type="binding site" evidence="8">
    <location>
        <begin position="11"/>
        <end position="13"/>
    </location>
    <ligand>
        <name>substrate</name>
    </ligand>
</feature>
<dbReference type="InterPro" id="IPR035990">
    <property type="entry name" value="TIM_sf"/>
</dbReference>
<dbReference type="GO" id="GO:0006094">
    <property type="term" value="P:gluconeogenesis"/>
    <property type="evidence" value="ECO:0007669"/>
    <property type="project" value="UniProtKB-UniRule"/>
</dbReference>
<comment type="pathway">
    <text evidence="2">Carbohydrate metabolism; erythritol degradation.</text>
</comment>
<keyword evidence="6 8" id="KW-0324">Glycolysis</keyword>
<dbReference type="AlphaFoldDB" id="A0A5C8NXK8"/>
<evidence type="ECO:0000256" key="4">
    <source>
        <dbReference type="ARBA" id="ARBA00022432"/>
    </source>
</evidence>
<accession>A0A5C8NXK8</accession>
<keyword evidence="5 8" id="KW-0963">Cytoplasm</keyword>
<dbReference type="EMBL" id="VDUY01000003">
    <property type="protein sequence ID" value="TXL66029.1"/>
    <property type="molecule type" value="Genomic_DNA"/>
</dbReference>
<dbReference type="SUPFAM" id="SSF51351">
    <property type="entry name" value="Triosephosphate isomerase (TIM)"/>
    <property type="match status" value="1"/>
</dbReference>
<dbReference type="CDD" id="cd00311">
    <property type="entry name" value="TIM"/>
    <property type="match status" value="1"/>
</dbReference>
<evidence type="ECO:0000256" key="7">
    <source>
        <dbReference type="ARBA" id="ARBA00023235"/>
    </source>
</evidence>
<dbReference type="InterPro" id="IPR022896">
    <property type="entry name" value="TrioseP_Isoase_bac/euk"/>
</dbReference>
<dbReference type="InterPro" id="IPR020861">
    <property type="entry name" value="Triosephosphate_isomerase_AS"/>
</dbReference>
<evidence type="ECO:0000256" key="6">
    <source>
        <dbReference type="ARBA" id="ARBA00023152"/>
    </source>
</evidence>
<comment type="caution">
    <text evidence="10">The sequence shown here is derived from an EMBL/GenBank/DDBJ whole genome shotgun (WGS) entry which is preliminary data.</text>
</comment>
<feature type="binding site" evidence="8">
    <location>
        <position position="177"/>
    </location>
    <ligand>
        <name>substrate</name>
    </ligand>
</feature>
<dbReference type="InterPro" id="IPR013785">
    <property type="entry name" value="Aldolase_TIM"/>
</dbReference>
<dbReference type="EC" id="5.3.1.1" evidence="8 9"/>
<name>A0A5C8NXK8_9BURK</name>
<comment type="subunit">
    <text evidence="8 9">Homodimer.</text>
</comment>
<keyword evidence="11" id="KW-1185">Reference proteome</keyword>
<organism evidence="10 11">
    <name type="scientific">Zeimonas arvi</name>
    <dbReference type="NCBI Taxonomy" id="2498847"/>
    <lineage>
        <taxon>Bacteria</taxon>
        <taxon>Pseudomonadati</taxon>
        <taxon>Pseudomonadota</taxon>
        <taxon>Betaproteobacteria</taxon>
        <taxon>Burkholderiales</taxon>
        <taxon>Burkholderiaceae</taxon>
        <taxon>Zeimonas</taxon>
    </lineage>
</organism>
<dbReference type="FunFam" id="3.20.20.70:FF:000016">
    <property type="entry name" value="Triosephosphate isomerase"/>
    <property type="match status" value="1"/>
</dbReference>
<comment type="catalytic activity">
    <reaction evidence="8 9">
        <text>D-glyceraldehyde 3-phosphate = dihydroxyacetone phosphate</text>
        <dbReference type="Rhea" id="RHEA:18585"/>
        <dbReference type="ChEBI" id="CHEBI:57642"/>
        <dbReference type="ChEBI" id="CHEBI:59776"/>
        <dbReference type="EC" id="5.3.1.1"/>
    </reaction>
</comment>